<comment type="pathway">
    <text evidence="3 19">Cofactor biosynthesis; adenosylcobalamin biosynthesis; adenosylcobalamin from cob(II)yrinate a,c-diamide: step 7/7.</text>
</comment>
<evidence type="ECO:0000256" key="4">
    <source>
        <dbReference type="ARBA" id="ARBA00010561"/>
    </source>
</evidence>
<feature type="transmembrane region" description="Helical" evidence="19">
    <location>
        <begin position="61"/>
        <end position="84"/>
    </location>
</feature>
<keyword evidence="13 19" id="KW-0472">Membrane</keyword>
<evidence type="ECO:0000256" key="18">
    <source>
        <dbReference type="ARBA" id="ARBA00049504"/>
    </source>
</evidence>
<keyword evidence="7 19" id="KW-1003">Cell membrane</keyword>
<evidence type="ECO:0000256" key="19">
    <source>
        <dbReference type="HAMAP-Rule" id="MF_00719"/>
    </source>
</evidence>
<evidence type="ECO:0000256" key="14">
    <source>
        <dbReference type="ARBA" id="ARBA00025228"/>
    </source>
</evidence>
<dbReference type="GO" id="GO:0005886">
    <property type="term" value="C:plasma membrane"/>
    <property type="evidence" value="ECO:0007669"/>
    <property type="project" value="UniProtKB-SubCell"/>
</dbReference>
<keyword evidence="9 19" id="KW-0808">Transferase</keyword>
<evidence type="ECO:0000256" key="1">
    <source>
        <dbReference type="ARBA" id="ARBA00001946"/>
    </source>
</evidence>
<keyword evidence="8 19" id="KW-0169">Cobalamin biosynthesis</keyword>
<evidence type="ECO:0000256" key="8">
    <source>
        <dbReference type="ARBA" id="ARBA00022573"/>
    </source>
</evidence>
<comment type="cofactor">
    <cofactor evidence="1 19">
        <name>Mg(2+)</name>
        <dbReference type="ChEBI" id="CHEBI:18420"/>
    </cofactor>
</comment>
<name>A0A8A0RPW5_9FIRM</name>
<evidence type="ECO:0000313" key="21">
    <source>
        <dbReference type="Proteomes" id="UP000662904"/>
    </source>
</evidence>
<dbReference type="KEGG" id="kme:H0A61_01983"/>
<keyword evidence="10 19" id="KW-0812">Transmembrane</keyword>
<dbReference type="EC" id="2.7.8.26" evidence="5 19"/>
<feature type="transmembrane region" description="Helical" evidence="19">
    <location>
        <begin position="30"/>
        <end position="55"/>
    </location>
</feature>
<keyword evidence="11 19" id="KW-0460">Magnesium</keyword>
<comment type="subcellular location">
    <subcellularLocation>
        <location evidence="2 19">Cell membrane</location>
        <topology evidence="2 19">Multi-pass membrane protein</topology>
    </subcellularLocation>
</comment>
<dbReference type="InterPro" id="IPR003805">
    <property type="entry name" value="CobS"/>
</dbReference>
<dbReference type="GO" id="GO:0009236">
    <property type="term" value="P:cobalamin biosynthetic process"/>
    <property type="evidence" value="ECO:0007669"/>
    <property type="project" value="UniProtKB-UniRule"/>
</dbReference>
<sequence>MGFLRALAFLTRIPVFIKVNIDEHTLARSVVFFPAVGLIIGLVLGFSDVLLSYLFPPALQGAFLLIASIIITGGLHLEGLADTADGILSGRPKEKALDIMKDSRIGAFGAITLIMTLILKYSFFISLPGHIRFQALVFSPMLSRWIMVAAIVFFPYARKERGMGTAFVEHTGKTDFILGGLLHLPAAYILLGSKGIYVTAAAFLLIMPVMFYIYRKIEGMTGDTYGALNEIAEAVSLTLFILGDRLHG</sequence>
<dbReference type="EMBL" id="CP059066">
    <property type="protein sequence ID" value="QSQ09608.1"/>
    <property type="molecule type" value="Genomic_DNA"/>
</dbReference>
<evidence type="ECO:0000256" key="17">
    <source>
        <dbReference type="ARBA" id="ARBA00048623"/>
    </source>
</evidence>
<keyword evidence="12 19" id="KW-1133">Transmembrane helix</keyword>
<comment type="function">
    <text evidence="14 19">Joins adenosylcobinamide-GDP and alpha-ribazole to generate adenosylcobalamin (Ado-cobalamin). Also synthesizes adenosylcobalamin 5'-phosphate from adenosylcobinamide-GDP and alpha-ribazole 5'-phosphate.</text>
</comment>
<protein>
    <recommendedName>
        <fullName evidence="6 19">Adenosylcobinamide-GDP ribazoletransferase</fullName>
        <ecNumber evidence="5 19">2.7.8.26</ecNumber>
    </recommendedName>
    <alternativeName>
        <fullName evidence="16 19">Cobalamin synthase</fullName>
    </alternativeName>
    <alternativeName>
        <fullName evidence="15 19">Cobalamin-5'-phosphate synthase</fullName>
    </alternativeName>
</protein>
<dbReference type="GO" id="GO:0008818">
    <property type="term" value="F:cobalamin 5'-phosphate synthase activity"/>
    <property type="evidence" value="ECO:0007669"/>
    <property type="project" value="UniProtKB-UniRule"/>
</dbReference>
<dbReference type="NCBIfam" id="TIGR00317">
    <property type="entry name" value="cobS"/>
    <property type="match status" value="1"/>
</dbReference>
<evidence type="ECO:0000256" key="12">
    <source>
        <dbReference type="ARBA" id="ARBA00022989"/>
    </source>
</evidence>
<evidence type="ECO:0000256" key="5">
    <source>
        <dbReference type="ARBA" id="ARBA00013200"/>
    </source>
</evidence>
<proteinExistence type="inferred from homology"/>
<dbReference type="AlphaFoldDB" id="A0A8A0RPW5"/>
<organism evidence="20 21">
    <name type="scientific">Koleobacter methoxysyntrophicus</name>
    <dbReference type="NCBI Taxonomy" id="2751313"/>
    <lineage>
        <taxon>Bacteria</taxon>
        <taxon>Bacillati</taxon>
        <taxon>Bacillota</taxon>
        <taxon>Clostridia</taxon>
        <taxon>Koleobacterales</taxon>
        <taxon>Koleobacteraceae</taxon>
        <taxon>Koleobacter</taxon>
    </lineage>
</organism>
<evidence type="ECO:0000256" key="16">
    <source>
        <dbReference type="ARBA" id="ARBA00032853"/>
    </source>
</evidence>
<evidence type="ECO:0000313" key="20">
    <source>
        <dbReference type="EMBL" id="QSQ09608.1"/>
    </source>
</evidence>
<feature type="transmembrane region" description="Helical" evidence="19">
    <location>
        <begin position="105"/>
        <end position="127"/>
    </location>
</feature>
<comment type="catalytic activity">
    <reaction evidence="18 19">
        <text>alpha-ribazole 5'-phosphate + adenosylcob(III)inamide-GDP = adenosylcob(III)alamin 5'-phosphate + GMP + H(+)</text>
        <dbReference type="Rhea" id="RHEA:23560"/>
        <dbReference type="ChEBI" id="CHEBI:15378"/>
        <dbReference type="ChEBI" id="CHEBI:57918"/>
        <dbReference type="ChEBI" id="CHEBI:58115"/>
        <dbReference type="ChEBI" id="CHEBI:60487"/>
        <dbReference type="ChEBI" id="CHEBI:60493"/>
        <dbReference type="EC" id="2.7.8.26"/>
    </reaction>
</comment>
<accession>A0A8A0RPW5</accession>
<comment type="catalytic activity">
    <reaction evidence="17 19">
        <text>alpha-ribazole + adenosylcob(III)inamide-GDP = adenosylcob(III)alamin + GMP + H(+)</text>
        <dbReference type="Rhea" id="RHEA:16049"/>
        <dbReference type="ChEBI" id="CHEBI:10329"/>
        <dbReference type="ChEBI" id="CHEBI:15378"/>
        <dbReference type="ChEBI" id="CHEBI:18408"/>
        <dbReference type="ChEBI" id="CHEBI:58115"/>
        <dbReference type="ChEBI" id="CHEBI:60487"/>
        <dbReference type="EC" id="2.7.8.26"/>
    </reaction>
</comment>
<evidence type="ECO:0000256" key="6">
    <source>
        <dbReference type="ARBA" id="ARBA00015850"/>
    </source>
</evidence>
<dbReference type="Pfam" id="PF02654">
    <property type="entry name" value="CobS"/>
    <property type="match status" value="1"/>
</dbReference>
<evidence type="ECO:0000256" key="13">
    <source>
        <dbReference type="ARBA" id="ARBA00023136"/>
    </source>
</evidence>
<dbReference type="Proteomes" id="UP000662904">
    <property type="component" value="Chromosome"/>
</dbReference>
<evidence type="ECO:0000256" key="2">
    <source>
        <dbReference type="ARBA" id="ARBA00004651"/>
    </source>
</evidence>
<dbReference type="RefSeq" id="WP_206706959.1">
    <property type="nucleotide sequence ID" value="NZ_CP059066.1"/>
</dbReference>
<dbReference type="GO" id="GO:0051073">
    <property type="term" value="F:adenosylcobinamide-GDP ribazoletransferase activity"/>
    <property type="evidence" value="ECO:0007669"/>
    <property type="project" value="UniProtKB-UniRule"/>
</dbReference>
<evidence type="ECO:0000256" key="15">
    <source>
        <dbReference type="ARBA" id="ARBA00032605"/>
    </source>
</evidence>
<dbReference type="PANTHER" id="PTHR34148">
    <property type="entry name" value="ADENOSYLCOBINAMIDE-GDP RIBAZOLETRANSFERASE"/>
    <property type="match status" value="1"/>
</dbReference>
<dbReference type="PANTHER" id="PTHR34148:SF1">
    <property type="entry name" value="ADENOSYLCOBINAMIDE-GDP RIBAZOLETRANSFERASE"/>
    <property type="match status" value="1"/>
</dbReference>
<dbReference type="HAMAP" id="MF_00719">
    <property type="entry name" value="CobS"/>
    <property type="match status" value="1"/>
</dbReference>
<evidence type="ECO:0000256" key="11">
    <source>
        <dbReference type="ARBA" id="ARBA00022842"/>
    </source>
</evidence>
<dbReference type="UniPathway" id="UPA00148">
    <property type="reaction ID" value="UER00238"/>
</dbReference>
<feature type="transmembrane region" description="Helical" evidence="19">
    <location>
        <begin position="133"/>
        <end position="154"/>
    </location>
</feature>
<keyword evidence="21" id="KW-1185">Reference proteome</keyword>
<evidence type="ECO:0000256" key="9">
    <source>
        <dbReference type="ARBA" id="ARBA00022679"/>
    </source>
</evidence>
<evidence type="ECO:0000256" key="10">
    <source>
        <dbReference type="ARBA" id="ARBA00022692"/>
    </source>
</evidence>
<gene>
    <name evidence="19 20" type="primary">cobS</name>
    <name evidence="20" type="ORF">H0A61_01983</name>
</gene>
<comment type="similarity">
    <text evidence="4 19">Belongs to the CobS family.</text>
</comment>
<evidence type="ECO:0000256" key="3">
    <source>
        <dbReference type="ARBA" id="ARBA00004663"/>
    </source>
</evidence>
<evidence type="ECO:0000256" key="7">
    <source>
        <dbReference type="ARBA" id="ARBA00022475"/>
    </source>
</evidence>
<reference evidence="20" key="1">
    <citation type="submission" date="2020-07" db="EMBL/GenBank/DDBJ databases">
        <title>Koleobacter methoxysyntrophicus gen. nov., sp. nov., a novel anaerobic bacterium isolated from deep subsurface oil field and proposal of Koleobacterales ord. nov. in the phylum Firmicutes.</title>
        <authorList>
            <person name="Sakamoto S."/>
            <person name="Tamaki H."/>
        </authorList>
    </citation>
    <scope>NUCLEOTIDE SEQUENCE</scope>
    <source>
        <strain evidence="20">NRmbB1</strain>
    </source>
</reference>